<evidence type="ECO:0000313" key="2">
    <source>
        <dbReference type="Proteomes" id="UP000233786"/>
    </source>
</evidence>
<dbReference type="RefSeq" id="WP_010695592.1">
    <property type="nucleotide sequence ID" value="NZ_CP061007.1"/>
</dbReference>
<keyword evidence="2" id="KW-1185">Reference proteome</keyword>
<dbReference type="Proteomes" id="UP000233786">
    <property type="component" value="Unassembled WGS sequence"/>
</dbReference>
<name>A0A2N3XWF0_SACSN</name>
<comment type="caution">
    <text evidence="1">The sequence shown here is derived from an EMBL/GenBank/DDBJ whole genome shotgun (WGS) entry which is preliminary data.</text>
</comment>
<evidence type="ECO:0000313" key="1">
    <source>
        <dbReference type="EMBL" id="PKW14979.1"/>
    </source>
</evidence>
<protein>
    <submittedName>
        <fullName evidence="1">Excreted virulence factor EspC (Type VII ESX diderm)</fullName>
    </submittedName>
</protein>
<dbReference type="STRING" id="994479.GCA_000194155_02803"/>
<dbReference type="OrthoDB" id="3699131at2"/>
<sequence>MTQPGDGVDVALEALRSDARVWEAAADSLNAPLHALGPLNITGEEASIWAVDMGLDDAFNDARTALEDMIRQAAEYFREIGADLRSSADQYERDDEQGMHEIQNAYRMQGDIYGG</sequence>
<proteinExistence type="predicted"/>
<gene>
    <name evidence="1" type="ORF">A8926_2638</name>
</gene>
<accession>A0A2N3XWF0</accession>
<dbReference type="EMBL" id="PJNB01000001">
    <property type="protein sequence ID" value="PKW14979.1"/>
    <property type="molecule type" value="Genomic_DNA"/>
</dbReference>
<reference evidence="1" key="1">
    <citation type="submission" date="2017-12" db="EMBL/GenBank/DDBJ databases">
        <title>Sequencing the genomes of 1000 Actinobacteria strains.</title>
        <authorList>
            <person name="Klenk H.-P."/>
        </authorList>
    </citation>
    <scope>NUCLEOTIDE SEQUENCE [LARGE SCALE GENOMIC DNA]</scope>
    <source>
        <strain evidence="1">DSM 44228</strain>
    </source>
</reference>
<dbReference type="AlphaFoldDB" id="A0A2N3XWF0"/>
<organism evidence="1 2">
    <name type="scientific">Saccharopolyspora spinosa</name>
    <dbReference type="NCBI Taxonomy" id="60894"/>
    <lineage>
        <taxon>Bacteria</taxon>
        <taxon>Bacillati</taxon>
        <taxon>Actinomycetota</taxon>
        <taxon>Actinomycetes</taxon>
        <taxon>Pseudonocardiales</taxon>
        <taxon>Pseudonocardiaceae</taxon>
        <taxon>Saccharopolyspora</taxon>
    </lineage>
</organism>